<sequence length="58" mass="6320">MKTADLVDGAHGEKVDFCNLPFLMLRKKKAFGGPVATVKCFEDNALLKTELQKPGQGL</sequence>
<dbReference type="Proteomes" id="UP000606921">
    <property type="component" value="Unassembled WGS sequence"/>
</dbReference>
<comment type="caution">
    <text evidence="1">The sequence shown here is derived from an EMBL/GenBank/DDBJ whole genome shotgun (WGS) entry which is preliminary data.</text>
</comment>
<dbReference type="EMBL" id="CABFWF030000011">
    <property type="protein sequence ID" value="CAD7037220.1"/>
    <property type="molecule type" value="Genomic_DNA"/>
</dbReference>
<protein>
    <submittedName>
        <fullName evidence="1">Ribonuclease</fullName>
    </submittedName>
</protein>
<organism evidence="1 2">
    <name type="scientific">Pseudorhizobium endolithicum</name>
    <dbReference type="NCBI Taxonomy" id="1191678"/>
    <lineage>
        <taxon>Bacteria</taxon>
        <taxon>Pseudomonadati</taxon>
        <taxon>Pseudomonadota</taxon>
        <taxon>Alphaproteobacteria</taxon>
        <taxon>Hyphomicrobiales</taxon>
        <taxon>Rhizobiaceae</taxon>
        <taxon>Rhizobium/Agrobacterium group</taxon>
        <taxon>Pseudorhizobium</taxon>
    </lineage>
</organism>
<dbReference type="SUPFAM" id="SSF89562">
    <property type="entry name" value="RraA-like"/>
    <property type="match status" value="1"/>
</dbReference>
<reference evidence="1 2" key="1">
    <citation type="submission" date="2020-11" db="EMBL/GenBank/DDBJ databases">
        <authorList>
            <person name="Lassalle F."/>
        </authorList>
    </citation>
    <scope>NUCLEOTIDE SEQUENCE [LARGE SCALE GENOMIC DNA]</scope>
    <source>
        <strain evidence="1 2">JC140</strain>
    </source>
</reference>
<dbReference type="InterPro" id="IPR036704">
    <property type="entry name" value="RraA/RraA-like_sf"/>
</dbReference>
<dbReference type="Gene3D" id="3.50.30.40">
    <property type="entry name" value="Ribonuclease E inhibitor RraA/RraA-like"/>
    <property type="match status" value="1"/>
</dbReference>
<evidence type="ECO:0000313" key="1">
    <source>
        <dbReference type="EMBL" id="CAD7037220.1"/>
    </source>
</evidence>
<gene>
    <name evidence="1" type="ORF">REJC140_03633</name>
</gene>
<proteinExistence type="predicted"/>
<evidence type="ECO:0000313" key="2">
    <source>
        <dbReference type="Proteomes" id="UP000606921"/>
    </source>
</evidence>
<name>A0ABM8PM23_9HYPH</name>
<accession>A0ABM8PM23</accession>
<keyword evidence="2" id="KW-1185">Reference proteome</keyword>